<comment type="caution">
    <text evidence="2">The sequence shown here is derived from an EMBL/GenBank/DDBJ whole genome shotgun (WGS) entry which is preliminary data.</text>
</comment>
<evidence type="ECO:0000313" key="3">
    <source>
        <dbReference type="Proteomes" id="UP001209344"/>
    </source>
</evidence>
<evidence type="ECO:0000313" key="2">
    <source>
        <dbReference type="EMBL" id="MCW4128796.1"/>
    </source>
</evidence>
<dbReference type="AlphaFoldDB" id="A0AAP3FCC4"/>
<dbReference type="EMBL" id="JAPDVK010000003">
    <property type="protein sequence ID" value="MCW4128796.1"/>
    <property type="molecule type" value="Genomic_DNA"/>
</dbReference>
<dbReference type="RefSeq" id="WP_264966463.1">
    <property type="nucleotide sequence ID" value="NZ_JAPDVK010000003.1"/>
</dbReference>
<gene>
    <name evidence="2" type="ORF">ONT16_11150</name>
</gene>
<sequence>MADLDFSYNSDKGLGFYANGDYEGDGFKQKGYILEQFNSDLNTTKTNGKFKRCSQNIKLAVGSSYDFNDNSLGIRYEFRRTPSDKYDTRNIIETNVTSVSQNLSSTSEKFSQSSRHSLNSYAVFKFGKMKNYEFTTDVDYVYNLSSNSSNVEELGNSYENKIATANSAKNNIVAAKANLSARWKYVSLNLGGQYSFTRTQQTFGANVAEAKDFFEDSSDEESQHLSAGYIAANWKIGKKWSSRTELRVEYTDFTYLENGKIVPEQTKGFSDWLPYISINYQDGDYGFGLSYNTVVVRPSYKMLANSYTYSSHTLWFMGNPLLKSELDRNLELSFNYHQTSLAFTYVHCMRELASAYFYLADKQMNIYKVINLPNYNYFQITLGQRFNIGNWHPSLYGLLKVQNLKYGEPKNSYDTPRFRIIVRNRFDLPWKIYGYFDGMWIGRGNSSTNYTKNRVILDMGLNKSIGSWAFTIYWNDCFKLWHQVNLVETNGVSYYQNLKGASHNVFVSATYTFNKKKNYKGKGAAQSEVNRL</sequence>
<dbReference type="Pfam" id="PF14905">
    <property type="entry name" value="OMP_b-brl_3"/>
    <property type="match status" value="1"/>
</dbReference>
<proteinExistence type="predicted"/>
<reference evidence="2" key="1">
    <citation type="submission" date="2022-11" db="EMBL/GenBank/DDBJ databases">
        <title>Genomic repertoires linked with pathogenic potency of arthritogenic Prevotella copri isolated from the gut of rheumatoid arthritis patients.</title>
        <authorList>
            <person name="Nii T."/>
            <person name="Maeda Y."/>
            <person name="Motooka D."/>
            <person name="Naito M."/>
            <person name="Matsumoto Y."/>
            <person name="Ogawa T."/>
            <person name="Oguro-Igashira E."/>
            <person name="Kishikawa T."/>
            <person name="Yamashita M."/>
            <person name="Koizumi S."/>
            <person name="Kurakawa T."/>
            <person name="Okumura R."/>
            <person name="Kayama H."/>
            <person name="Murakami M."/>
            <person name="Sakaguchi T."/>
            <person name="Das B."/>
            <person name="Nakamura S."/>
            <person name="Okada Y."/>
            <person name="Kumanogoh A."/>
            <person name="Takeda K."/>
        </authorList>
    </citation>
    <scope>NUCLEOTIDE SEQUENCE</scope>
    <source>
        <strain evidence="2">F3-75</strain>
    </source>
</reference>
<dbReference type="SUPFAM" id="SSF56935">
    <property type="entry name" value="Porins"/>
    <property type="match status" value="1"/>
</dbReference>
<dbReference type="InterPro" id="IPR041700">
    <property type="entry name" value="OMP_b-brl_3"/>
</dbReference>
<accession>A0AAP3FCC4</accession>
<organism evidence="2 3">
    <name type="scientific">Segatella copri</name>
    <dbReference type="NCBI Taxonomy" id="165179"/>
    <lineage>
        <taxon>Bacteria</taxon>
        <taxon>Pseudomonadati</taxon>
        <taxon>Bacteroidota</taxon>
        <taxon>Bacteroidia</taxon>
        <taxon>Bacteroidales</taxon>
        <taxon>Prevotellaceae</taxon>
        <taxon>Segatella</taxon>
    </lineage>
</organism>
<feature type="domain" description="Outer membrane protein beta-barrel" evidence="1">
    <location>
        <begin position="130"/>
        <end position="511"/>
    </location>
</feature>
<protein>
    <submittedName>
        <fullName evidence="2">Outer membrane beta-barrel family protein</fullName>
    </submittedName>
</protein>
<dbReference type="Proteomes" id="UP001209344">
    <property type="component" value="Unassembled WGS sequence"/>
</dbReference>
<name>A0AAP3FCC4_9BACT</name>
<evidence type="ECO:0000259" key="1">
    <source>
        <dbReference type="Pfam" id="PF14905"/>
    </source>
</evidence>